<keyword evidence="2" id="KW-1185">Reference proteome</keyword>
<reference evidence="1 2" key="1">
    <citation type="journal article" date="2022" name="IScience">
        <title>An ultrasensitive nanofiber-based assay for enzymatic hydrolysis and deep-sea microbial degradation of cellulose.</title>
        <authorList>
            <person name="Tsudome M."/>
            <person name="Tachioka M."/>
            <person name="Miyazaki M."/>
            <person name="Uchimura K."/>
            <person name="Tsuda M."/>
            <person name="Takaki Y."/>
            <person name="Deguchi S."/>
        </authorList>
    </citation>
    <scope>NUCLEOTIDE SEQUENCE [LARGE SCALE GENOMIC DNA]</scope>
    <source>
        <strain evidence="1 2">GE09</strain>
    </source>
</reference>
<dbReference type="AlphaFoldDB" id="A0AAN1WH01"/>
<proteinExistence type="predicted"/>
<dbReference type="EMBL" id="AP023086">
    <property type="protein sequence ID" value="BCD97446.1"/>
    <property type="molecule type" value="Genomic_DNA"/>
</dbReference>
<protein>
    <submittedName>
        <fullName evidence="1">Uncharacterized protein</fullName>
    </submittedName>
</protein>
<dbReference type="KEGG" id="marq:MARGE09_P1647"/>
<organism evidence="1 2">
    <name type="scientific">Marinagarivorans cellulosilyticus</name>
    <dbReference type="NCBI Taxonomy" id="2721545"/>
    <lineage>
        <taxon>Bacteria</taxon>
        <taxon>Pseudomonadati</taxon>
        <taxon>Pseudomonadota</taxon>
        <taxon>Gammaproteobacteria</taxon>
        <taxon>Cellvibrionales</taxon>
        <taxon>Cellvibrionaceae</taxon>
        <taxon>Marinagarivorans</taxon>
    </lineage>
</organism>
<gene>
    <name evidence="1" type="ORF">MARGE09_P1647</name>
</gene>
<name>A0AAN1WH01_9GAMM</name>
<dbReference type="Proteomes" id="UP001320119">
    <property type="component" value="Chromosome"/>
</dbReference>
<sequence>MSYQYLCTKHQSTVSANPCGAYNWWLKTIALAEQAFAARDFTTARVFVGTAFEIAHLRLSLAQDRTGVSQYAERLAEASRLRVRVLTQLGLLDEVEQCLLDTQQVLAAVEANGVMSVKSLLLEFTQRARALLQMLGRADALLPERPIALH</sequence>
<accession>A0AAN1WH01</accession>
<evidence type="ECO:0000313" key="2">
    <source>
        <dbReference type="Proteomes" id="UP001320119"/>
    </source>
</evidence>
<dbReference type="RefSeq" id="WP_236986915.1">
    <property type="nucleotide sequence ID" value="NZ_AP023086.1"/>
</dbReference>
<evidence type="ECO:0000313" key="1">
    <source>
        <dbReference type="EMBL" id="BCD97446.1"/>
    </source>
</evidence>